<dbReference type="GeneID" id="40881658"/>
<feature type="transmembrane region" description="Helical" evidence="1">
    <location>
        <begin position="137"/>
        <end position="160"/>
    </location>
</feature>
<protein>
    <submittedName>
        <fullName evidence="2">Ycf1</fullName>
    </submittedName>
</protein>
<reference evidence="2" key="1">
    <citation type="submission" date="2018-10" db="EMBL/GenBank/DDBJ databases">
        <authorList>
            <person name="Hong Y."/>
        </authorList>
    </citation>
    <scope>NUCLEOTIDE SEQUENCE</scope>
</reference>
<keyword evidence="2" id="KW-0150">Chloroplast</keyword>
<dbReference type="EMBL" id="MK069584">
    <property type="protein sequence ID" value="QDE53724.1"/>
    <property type="molecule type" value="Genomic_DNA"/>
</dbReference>
<evidence type="ECO:0000313" key="2">
    <source>
        <dbReference type="EMBL" id="QDE53724.1"/>
    </source>
</evidence>
<sequence length="823" mass="96720">MFFINALKDYVDHINDILFILNENFNAFIFFKSIFLYIGNSLSIFFIYLLSFKWLTDFVELPANFKHNYIAILEGKNLFETALEIELDKSFFSFFENSSLNSKNFFTGFLNSFFLVLPFSIPQLLTIRALIINGLPAGIFAALGTICGQFIFFSSILFGFEFLILPFLTFEPFNLLLGFFLLVNLLYNMIHNPNMKIINFYQKDILFKLFGLNFILSWTEQTSIYNYFGNLTVNGYSNLLQTNENIENFFLNNFSYLIGILIGSVVFTSLFGLLIINSYNFISNTICSKIPFIIVNERFHYISLFITTILCFNNIPYYGFDYLIYGPLGFVSEDKFLENTLPKPIYSSFRTNKDKMSVINIATNPLNFDKSDLIKKDTTNYLKYEQYSLESESLWKNRFNLRTDQRSSTRKQINSTKQNNFKQIKFEVPNYETPNLELYSTKLQKKENAIEEIFTQLFRNDIYLGYQDANSKNQIKQVQVHREFREKYYSNPVYKALMHLDMHPFLWGQPNSYNLTVNDEIDLFKRRLILQNYLNTIQDYKKLVINNKESYAEKVYNQQFKGSLSLIRHFNAVNLNFDINKNDSLNSEFNYKKVLKFDQPKYNNFSNENKIFLHEELNKTNLDPAKYMVLNNTTPLYIGWDSSLRKFLIKASFVPENLNSGDFSSFCFDYSKDSSEYSKAEQDYFKDNKNIASKNLPFYFTFQSWSPAIENIKNQSNLILKLPSLELSPEQLDNFKQILQFDTNKNNESRNLKTSTKKVISSKTSDYLLNRLPNYNWYWAKSKLDSKSKKYLELGETLPTRLDGIAWPGINDKLLINKLLNKL</sequence>
<keyword evidence="1" id="KW-1133">Transmembrane helix</keyword>
<proteinExistence type="predicted"/>
<geneLocation type="chloroplast" evidence="2"/>
<feature type="transmembrane region" description="Helical" evidence="1">
    <location>
        <begin position="105"/>
        <end position="125"/>
    </location>
</feature>
<organism evidence="2">
    <name type="scientific">Ulva mutabilis</name>
    <dbReference type="NCBI Taxonomy" id="498180"/>
    <lineage>
        <taxon>Eukaryota</taxon>
        <taxon>Viridiplantae</taxon>
        <taxon>Chlorophyta</taxon>
        <taxon>core chlorophytes</taxon>
        <taxon>Ulvophyceae</taxon>
        <taxon>OUU clade</taxon>
        <taxon>Ulvales</taxon>
        <taxon>Ulvaceae</taxon>
        <taxon>Ulva</taxon>
    </lineage>
</organism>
<keyword evidence="2" id="KW-0934">Plastid</keyword>
<accession>A0A4Y6A623</accession>
<keyword evidence="1" id="KW-0812">Transmembrane</keyword>
<feature type="transmembrane region" description="Helical" evidence="1">
    <location>
        <begin position="299"/>
        <end position="320"/>
    </location>
</feature>
<feature type="transmembrane region" description="Helical" evidence="1">
    <location>
        <begin position="210"/>
        <end position="228"/>
    </location>
</feature>
<evidence type="ECO:0000256" key="1">
    <source>
        <dbReference type="SAM" id="Phobius"/>
    </source>
</evidence>
<dbReference type="AlphaFoldDB" id="A0A4Y6A623"/>
<feature type="transmembrane region" description="Helical" evidence="1">
    <location>
        <begin position="34"/>
        <end position="55"/>
    </location>
</feature>
<name>A0A4Y6A623_9CHLO</name>
<keyword evidence="1" id="KW-0472">Membrane</keyword>
<feature type="transmembrane region" description="Helical" evidence="1">
    <location>
        <begin position="172"/>
        <end position="190"/>
    </location>
</feature>
<feature type="transmembrane region" description="Helical" evidence="1">
    <location>
        <begin position="254"/>
        <end position="279"/>
    </location>
</feature>
<gene>
    <name evidence="2" type="primary">ycf1</name>
</gene>
<dbReference type="RefSeq" id="YP_009673140.1">
    <property type="nucleotide sequence ID" value="NC_043860.1"/>
</dbReference>